<evidence type="ECO:0000256" key="2">
    <source>
        <dbReference type="ARBA" id="ARBA00022723"/>
    </source>
</evidence>
<evidence type="ECO:0000256" key="3">
    <source>
        <dbReference type="ARBA" id="ARBA00022801"/>
    </source>
</evidence>
<sequence>MKFEEMPYSRIDMEAVRKDFADLEKRFTEADSGEKQFAVHQDYYKIIGHIMTESTLAEIRHDIDMTDEFYKGGQDFYDAVMPDIQNLNVRYQKMLFHSKFRPYLEEKIGKVAFKNIELAMKSVDEKILPLMQEENKLQSGYNQLLATAKIDWNGETLNLSLMNPYLHSPDRAVRVEAWKKYSAFFSAHKEELDDFYDKLVKCRTKQAEQMGYKNYLGLGYCRMMRNCYTRSDIAEFRRQVKRDFVPFAERLHERRRQRLGLCSLHFEDEGVYFQNGNPAPIGTPEEILEAGRKMYRELSPETGKFMDFMCDNHLFDVIGRRTKKTGGYMTYLPDYKAPFIFANFNGTSGDADVITHECGHAFQGWIVADDPIREHADITMETAETHSMSMEFFTEPWMNLFFGARAKDYVDMHFEDSCCFIPYGTMVDEFQDIIYDDPSLDPKTRNEVWRDLERQYKPHLDYSGNDYYEQGGFWQKQHHIYDCPLYYIDYCIAQTDALQYKVWMDRDYKSAWSSYLKLCRLSASDFFPGLVKEAGLVNPFEDGCLKSVVRQLTDRMNL</sequence>
<keyword evidence="9" id="KW-1185">Reference proteome</keyword>
<gene>
    <name evidence="8" type="ORF">FYJ35_07375</name>
</gene>
<organism evidence="8 9">
    <name type="scientific">Porcincola intestinalis</name>
    <dbReference type="NCBI Taxonomy" id="2606632"/>
    <lineage>
        <taxon>Bacteria</taxon>
        <taxon>Bacillati</taxon>
        <taxon>Bacillota</taxon>
        <taxon>Clostridia</taxon>
        <taxon>Lachnospirales</taxon>
        <taxon>Lachnospiraceae</taxon>
        <taxon>Porcincola</taxon>
    </lineage>
</organism>
<comment type="caution">
    <text evidence="8">The sequence shown here is derived from an EMBL/GenBank/DDBJ whole genome shotgun (WGS) entry which is preliminary data.</text>
</comment>
<dbReference type="AlphaFoldDB" id="A0A6L5X5V0"/>
<comment type="cofactor">
    <cofactor evidence="6">
        <name>Zn(2+)</name>
        <dbReference type="ChEBI" id="CHEBI:29105"/>
    </cofactor>
    <text evidence="6">Binds 1 zinc ion.</text>
</comment>
<evidence type="ECO:0000256" key="6">
    <source>
        <dbReference type="RuleBase" id="RU003435"/>
    </source>
</evidence>
<accession>A0A6L5X5V0</accession>
<dbReference type="Proteomes" id="UP000481852">
    <property type="component" value="Unassembled WGS sequence"/>
</dbReference>
<evidence type="ECO:0000313" key="8">
    <source>
        <dbReference type="EMBL" id="MSS14867.1"/>
    </source>
</evidence>
<evidence type="ECO:0000259" key="7">
    <source>
        <dbReference type="Pfam" id="PF01432"/>
    </source>
</evidence>
<protein>
    <submittedName>
        <fullName evidence="8">M3 family oligoendopeptidase</fullName>
    </submittedName>
</protein>
<keyword evidence="1 6" id="KW-0645">Protease</keyword>
<feature type="domain" description="Peptidase M3A/M3B catalytic" evidence="7">
    <location>
        <begin position="312"/>
        <end position="546"/>
    </location>
</feature>
<dbReference type="Pfam" id="PF01432">
    <property type="entry name" value="Peptidase_M3"/>
    <property type="match status" value="1"/>
</dbReference>
<dbReference type="GO" id="GO:0004222">
    <property type="term" value="F:metalloendopeptidase activity"/>
    <property type="evidence" value="ECO:0007669"/>
    <property type="project" value="InterPro"/>
</dbReference>
<dbReference type="NCBIfam" id="TIGR02289">
    <property type="entry name" value="M3_not_pepF"/>
    <property type="match status" value="1"/>
</dbReference>
<comment type="similarity">
    <text evidence="6">Belongs to the peptidase M3 family.</text>
</comment>
<dbReference type="GO" id="GO:0046872">
    <property type="term" value="F:metal ion binding"/>
    <property type="evidence" value="ECO:0007669"/>
    <property type="project" value="UniProtKB-UniRule"/>
</dbReference>
<keyword evidence="2 6" id="KW-0479">Metal-binding</keyword>
<name>A0A6L5X5V0_9FIRM</name>
<keyword evidence="4 6" id="KW-0862">Zinc</keyword>
<dbReference type="CDD" id="cd09606">
    <property type="entry name" value="M3B_PepF"/>
    <property type="match status" value="1"/>
</dbReference>
<dbReference type="GO" id="GO:0006508">
    <property type="term" value="P:proteolysis"/>
    <property type="evidence" value="ECO:0007669"/>
    <property type="project" value="UniProtKB-KW"/>
</dbReference>
<keyword evidence="3 6" id="KW-0378">Hydrolase</keyword>
<dbReference type="InterPro" id="IPR001567">
    <property type="entry name" value="Pept_M3A_M3B_dom"/>
</dbReference>
<dbReference type="SUPFAM" id="SSF55486">
    <property type="entry name" value="Metalloproteases ('zincins'), catalytic domain"/>
    <property type="match status" value="1"/>
</dbReference>
<dbReference type="Gene3D" id="1.10.1370.30">
    <property type="match status" value="1"/>
</dbReference>
<evidence type="ECO:0000256" key="5">
    <source>
        <dbReference type="ARBA" id="ARBA00023049"/>
    </source>
</evidence>
<dbReference type="RefSeq" id="WP_154525122.1">
    <property type="nucleotide sequence ID" value="NZ_VULZ01000006.1"/>
</dbReference>
<keyword evidence="5 6" id="KW-0482">Metalloprotease</keyword>
<dbReference type="InterPro" id="IPR011976">
    <property type="entry name" value="Pept_M3B_oligopep-rel"/>
</dbReference>
<proteinExistence type="inferred from homology"/>
<dbReference type="EMBL" id="VULZ01000006">
    <property type="protein sequence ID" value="MSS14867.1"/>
    <property type="molecule type" value="Genomic_DNA"/>
</dbReference>
<reference evidence="8 9" key="1">
    <citation type="submission" date="2019-08" db="EMBL/GenBank/DDBJ databases">
        <title>In-depth cultivation of the pig gut microbiome towards novel bacterial diversity and tailored functional studies.</title>
        <authorList>
            <person name="Wylensek D."/>
            <person name="Hitch T.C.A."/>
            <person name="Clavel T."/>
        </authorList>
    </citation>
    <scope>NUCLEOTIDE SEQUENCE [LARGE SCALE GENOMIC DNA]</scope>
    <source>
        <strain evidence="8 9">Oil+RF-744-WCA-WT-11</strain>
    </source>
</reference>
<evidence type="ECO:0000256" key="1">
    <source>
        <dbReference type="ARBA" id="ARBA00022670"/>
    </source>
</evidence>
<evidence type="ECO:0000256" key="4">
    <source>
        <dbReference type="ARBA" id="ARBA00022833"/>
    </source>
</evidence>
<evidence type="ECO:0000313" key="9">
    <source>
        <dbReference type="Proteomes" id="UP000481852"/>
    </source>
</evidence>